<dbReference type="InterPro" id="IPR010419">
    <property type="entry name" value="CO_DH_gsu"/>
</dbReference>
<sequence>MPLHRLPGDPQGRPGGGRRHGRRGGDRVKLQNTLSVPVPAREAWKVLLDIERIAPCVPGATLTSHDGDRFGGKVKVRLGPIGLTYSGTVAFVSRDEEAGTVVMEASGRETRGGGTAKAVITCTLTDHGDTTGVLVDTDLAITGRPAQFGRSTLADVAATLIDQFAANLAADLTASATPAAPTAPDVREPEAADTAAPQPATHAPQPSAEPIDLLQATGGGLLKQFGPVAAATVLLILLLTILRRRRNNGSA</sequence>
<evidence type="ECO:0000256" key="2">
    <source>
        <dbReference type="SAM" id="Phobius"/>
    </source>
</evidence>
<comment type="caution">
    <text evidence="3">The sequence shown here is derived from an EMBL/GenBank/DDBJ whole genome shotgun (WGS) entry which is preliminary data.</text>
</comment>
<keyword evidence="2" id="KW-0472">Membrane</keyword>
<dbReference type="Gene3D" id="3.30.530.20">
    <property type="match status" value="1"/>
</dbReference>
<protein>
    <submittedName>
        <fullName evidence="3">SRPBCC family protein</fullName>
    </submittedName>
</protein>
<keyword evidence="2" id="KW-1133">Transmembrane helix</keyword>
<keyword evidence="4" id="KW-1185">Reference proteome</keyword>
<feature type="transmembrane region" description="Helical" evidence="2">
    <location>
        <begin position="225"/>
        <end position="242"/>
    </location>
</feature>
<name>A0ABN3UKA8_9ACTN</name>
<gene>
    <name evidence="3" type="ORF">GCM10010439_56890</name>
</gene>
<dbReference type="PANTHER" id="PTHR38588">
    <property type="entry name" value="BLL0334 PROTEIN"/>
    <property type="match status" value="1"/>
</dbReference>
<organism evidence="3 4">
    <name type="scientific">Actinocorallia aurantiaca</name>
    <dbReference type="NCBI Taxonomy" id="46204"/>
    <lineage>
        <taxon>Bacteria</taxon>
        <taxon>Bacillati</taxon>
        <taxon>Actinomycetota</taxon>
        <taxon>Actinomycetes</taxon>
        <taxon>Streptosporangiales</taxon>
        <taxon>Thermomonosporaceae</taxon>
        <taxon>Actinocorallia</taxon>
    </lineage>
</organism>
<dbReference type="CDD" id="cd07823">
    <property type="entry name" value="SRPBCC_5"/>
    <property type="match status" value="1"/>
</dbReference>
<dbReference type="SUPFAM" id="SSF55961">
    <property type="entry name" value="Bet v1-like"/>
    <property type="match status" value="1"/>
</dbReference>
<dbReference type="EMBL" id="BAAATZ010000029">
    <property type="protein sequence ID" value="GAA2734467.1"/>
    <property type="molecule type" value="Genomic_DNA"/>
</dbReference>
<dbReference type="PANTHER" id="PTHR38588:SF1">
    <property type="entry name" value="BLL0334 PROTEIN"/>
    <property type="match status" value="1"/>
</dbReference>
<feature type="compositionally biased region" description="Low complexity" evidence="1">
    <location>
        <begin position="192"/>
        <end position="208"/>
    </location>
</feature>
<feature type="region of interest" description="Disordered" evidence="1">
    <location>
        <begin position="1"/>
        <end position="34"/>
    </location>
</feature>
<proteinExistence type="predicted"/>
<reference evidence="3 4" key="1">
    <citation type="journal article" date="2019" name="Int. J. Syst. Evol. Microbiol.">
        <title>The Global Catalogue of Microorganisms (GCM) 10K type strain sequencing project: providing services to taxonomists for standard genome sequencing and annotation.</title>
        <authorList>
            <consortium name="The Broad Institute Genomics Platform"/>
            <consortium name="The Broad Institute Genome Sequencing Center for Infectious Disease"/>
            <person name="Wu L."/>
            <person name="Ma J."/>
        </authorList>
    </citation>
    <scope>NUCLEOTIDE SEQUENCE [LARGE SCALE GENOMIC DNA]</scope>
    <source>
        <strain evidence="3 4">JCM 8201</strain>
    </source>
</reference>
<dbReference type="Pfam" id="PF06240">
    <property type="entry name" value="COXG"/>
    <property type="match status" value="1"/>
</dbReference>
<keyword evidence="2" id="KW-0812">Transmembrane</keyword>
<dbReference type="Proteomes" id="UP001501842">
    <property type="component" value="Unassembled WGS sequence"/>
</dbReference>
<feature type="region of interest" description="Disordered" evidence="1">
    <location>
        <begin position="178"/>
        <end position="211"/>
    </location>
</feature>
<dbReference type="InterPro" id="IPR023393">
    <property type="entry name" value="START-like_dom_sf"/>
</dbReference>
<evidence type="ECO:0000313" key="3">
    <source>
        <dbReference type="EMBL" id="GAA2734467.1"/>
    </source>
</evidence>
<accession>A0ABN3UKA8</accession>
<evidence type="ECO:0000256" key="1">
    <source>
        <dbReference type="SAM" id="MobiDB-lite"/>
    </source>
</evidence>
<evidence type="ECO:0000313" key="4">
    <source>
        <dbReference type="Proteomes" id="UP001501842"/>
    </source>
</evidence>